<evidence type="ECO:0000313" key="4">
    <source>
        <dbReference type="Proteomes" id="UP000543030"/>
    </source>
</evidence>
<dbReference type="RefSeq" id="WP_184098794.1">
    <property type="nucleotide sequence ID" value="NZ_JACHHN010000002.1"/>
</dbReference>
<dbReference type="AlphaFoldDB" id="A0A840RB24"/>
<organism evidence="3 4">
    <name type="scientific">Silvimonas terrae</name>
    <dbReference type="NCBI Taxonomy" id="300266"/>
    <lineage>
        <taxon>Bacteria</taxon>
        <taxon>Pseudomonadati</taxon>
        <taxon>Pseudomonadota</taxon>
        <taxon>Betaproteobacteria</taxon>
        <taxon>Neisseriales</taxon>
        <taxon>Chitinibacteraceae</taxon>
        <taxon>Silvimonas</taxon>
    </lineage>
</organism>
<keyword evidence="4" id="KW-1185">Reference proteome</keyword>
<evidence type="ECO:0000256" key="1">
    <source>
        <dbReference type="SAM" id="SignalP"/>
    </source>
</evidence>
<dbReference type="Proteomes" id="UP000543030">
    <property type="component" value="Unassembled WGS sequence"/>
</dbReference>
<sequence length="193" mass="21260">MNCSPILLRTPGRLLLQCVLQGALVLAQPTVCLADSAASSTATQTPLAPRETAFMDSAARANLAEIRLGQLMLQRSTVAEVKFFARRMVEEHQTNLDGLNQLAAQKGARLPDDLSVADKQLYDRLSKLGSPQLEHDYMGIAGLKGHLDAQKLFQTYLQDGKDKDLLSYAQMTLPTINDHLEMARHMLANTRSE</sequence>
<gene>
    <name evidence="3" type="ORF">HNQ50_001341</name>
</gene>
<dbReference type="PANTHER" id="PTHR38593">
    <property type="entry name" value="BLR2558 PROTEIN"/>
    <property type="match status" value="1"/>
</dbReference>
<evidence type="ECO:0000259" key="2">
    <source>
        <dbReference type="Pfam" id="PF13628"/>
    </source>
</evidence>
<comment type="caution">
    <text evidence="3">The sequence shown here is derived from an EMBL/GenBank/DDBJ whole genome shotgun (WGS) entry which is preliminary data.</text>
</comment>
<accession>A0A840RB24</accession>
<evidence type="ECO:0000313" key="3">
    <source>
        <dbReference type="EMBL" id="MBB5190619.1"/>
    </source>
</evidence>
<dbReference type="InterPro" id="IPR025419">
    <property type="entry name" value="DUF4142"/>
</dbReference>
<feature type="domain" description="DUF4142" evidence="2">
    <location>
        <begin position="51"/>
        <end position="186"/>
    </location>
</feature>
<dbReference type="InterPro" id="IPR012347">
    <property type="entry name" value="Ferritin-like"/>
</dbReference>
<protein>
    <submittedName>
        <fullName evidence="3">Putative membrane protein</fullName>
    </submittedName>
</protein>
<dbReference type="EMBL" id="JACHHN010000002">
    <property type="protein sequence ID" value="MBB5190619.1"/>
    <property type="molecule type" value="Genomic_DNA"/>
</dbReference>
<dbReference type="Gene3D" id="1.20.1260.10">
    <property type="match status" value="1"/>
</dbReference>
<name>A0A840RB24_9NEIS</name>
<dbReference type="PANTHER" id="PTHR38593:SF1">
    <property type="entry name" value="BLR2558 PROTEIN"/>
    <property type="match status" value="1"/>
</dbReference>
<keyword evidence="1" id="KW-0732">Signal</keyword>
<dbReference type="Pfam" id="PF13628">
    <property type="entry name" value="DUF4142"/>
    <property type="match status" value="1"/>
</dbReference>
<feature type="chain" id="PRO_5033059918" evidence="1">
    <location>
        <begin position="35"/>
        <end position="193"/>
    </location>
</feature>
<reference evidence="3 4" key="1">
    <citation type="submission" date="2020-08" db="EMBL/GenBank/DDBJ databases">
        <title>Genomic Encyclopedia of Type Strains, Phase IV (KMG-IV): sequencing the most valuable type-strain genomes for metagenomic binning, comparative biology and taxonomic classification.</title>
        <authorList>
            <person name="Goeker M."/>
        </authorList>
    </citation>
    <scope>NUCLEOTIDE SEQUENCE [LARGE SCALE GENOMIC DNA]</scope>
    <source>
        <strain evidence="3 4">DSM 18233</strain>
    </source>
</reference>
<proteinExistence type="predicted"/>
<feature type="signal peptide" evidence="1">
    <location>
        <begin position="1"/>
        <end position="34"/>
    </location>
</feature>